<dbReference type="Proteomes" id="UP001334732">
    <property type="component" value="Chromosome"/>
</dbReference>
<proteinExistence type="predicted"/>
<keyword evidence="2" id="KW-1185">Reference proteome</keyword>
<evidence type="ECO:0000313" key="1">
    <source>
        <dbReference type="EMBL" id="WRS38133.1"/>
    </source>
</evidence>
<organism evidence="1 2">
    <name type="scientific">Thiobacillus sedimenti</name>
    <dbReference type="NCBI Taxonomy" id="3110231"/>
    <lineage>
        <taxon>Bacteria</taxon>
        <taxon>Pseudomonadati</taxon>
        <taxon>Pseudomonadota</taxon>
        <taxon>Betaproteobacteria</taxon>
        <taxon>Nitrosomonadales</taxon>
        <taxon>Thiobacillaceae</taxon>
        <taxon>Thiobacillus</taxon>
    </lineage>
</organism>
<dbReference type="RefSeq" id="WP_296653359.1">
    <property type="nucleotide sequence ID" value="NZ_CP141769.1"/>
</dbReference>
<accession>A0ABZ1CJM3</accession>
<sequence>MILRLDENDSGQLHASRRGLNEFTLARAHELCADIKTPTICLIFGKLSEWATPEKIEHFAYIGLVSSRSPVTTLETRIKIKRAVSMAPDTEQAVSALLNGTTHATQLQKKLRSSADVLVLSPKLSGALIDALVAISANQGPIRAVAESLTAPKRYANFAAVQEDAVQTALKAFGLAASDRASRIDLVESQSTALARVPLMEDSVIEHDARAVPGYTLSVSHITGRALFEKGADKLEVFTANRRDLEHVFGVDLIYLNLTKKNIVMVQYKMLEPNGRLGEPTDWLYRPDSKMADEVRRMHAFAATHAAGPLEYRLNPAVFYLKFVRRNGSLANGSIITPIDHYERLLQDPSCKGPHGAFRISYNTLGGRYIRQGAFLDLIQSGYIGAYADTTAALVTLVEAVLSGDRAVVAAVQSSRHGPDEAIAH</sequence>
<reference evidence="1 2" key="1">
    <citation type="submission" date="2023-12" db="EMBL/GenBank/DDBJ databases">
        <title>Thiobacillus sedimentum sp. nov., a chemolithoautotrophic sulfur-oxidizing bacterium isolated from freshwater sediment.</title>
        <authorList>
            <person name="Luo J."/>
            <person name="Dai C."/>
        </authorList>
    </citation>
    <scope>NUCLEOTIDE SEQUENCE [LARGE SCALE GENOMIC DNA]</scope>
    <source>
        <strain evidence="1 2">SCUT-2</strain>
    </source>
</reference>
<dbReference type="EMBL" id="CP141769">
    <property type="protein sequence ID" value="WRS38133.1"/>
    <property type="molecule type" value="Genomic_DNA"/>
</dbReference>
<protein>
    <submittedName>
        <fullName evidence="1">Uncharacterized protein</fullName>
    </submittedName>
</protein>
<evidence type="ECO:0000313" key="2">
    <source>
        <dbReference type="Proteomes" id="UP001334732"/>
    </source>
</evidence>
<name>A0ABZ1CJM3_9PROT</name>
<gene>
    <name evidence="1" type="ORF">VA613_08905</name>
</gene>